<name>A0A165F4L5_EXIGL</name>
<evidence type="ECO:0000313" key="1">
    <source>
        <dbReference type="EMBL" id="KZV88378.1"/>
    </source>
</evidence>
<keyword evidence="2" id="KW-1185">Reference proteome</keyword>
<sequence>MTSTPSLPLDALRMIFDELMAEHDARAVDYLTVSNASPRGFSRRSPSAYRLTRFSLVKHLTIHISTLQRNDETTELIGVDRLRSDQLLRKRVAYIASSCTDLQSVWCFGLNHDLHPVQWDAKQVSLSPNAYELPWIGSSTVTAMVWHCDYTELPRQSRRINIYHALPEFKFPPTLEYLVVDLLNMSSYTRAGYEISFAELVARPSFKRLIFVTNNMHLLSQMRSYPSRAWLYDMPPNKVYQLLGRLNESYTAPSRWLPLWLLHVRGDSDLFIGDAVVPLI</sequence>
<proteinExistence type="predicted"/>
<evidence type="ECO:0000313" key="2">
    <source>
        <dbReference type="Proteomes" id="UP000077266"/>
    </source>
</evidence>
<dbReference type="AlphaFoldDB" id="A0A165F4L5"/>
<dbReference type="EMBL" id="KV426101">
    <property type="protein sequence ID" value="KZV88378.1"/>
    <property type="molecule type" value="Genomic_DNA"/>
</dbReference>
<reference evidence="1 2" key="1">
    <citation type="journal article" date="2016" name="Mol. Biol. Evol.">
        <title>Comparative Genomics of Early-Diverging Mushroom-Forming Fungi Provides Insights into the Origins of Lignocellulose Decay Capabilities.</title>
        <authorList>
            <person name="Nagy L.G."/>
            <person name="Riley R."/>
            <person name="Tritt A."/>
            <person name="Adam C."/>
            <person name="Daum C."/>
            <person name="Floudas D."/>
            <person name="Sun H."/>
            <person name="Yadav J.S."/>
            <person name="Pangilinan J."/>
            <person name="Larsson K.H."/>
            <person name="Matsuura K."/>
            <person name="Barry K."/>
            <person name="Labutti K."/>
            <person name="Kuo R."/>
            <person name="Ohm R.A."/>
            <person name="Bhattacharya S.S."/>
            <person name="Shirouzu T."/>
            <person name="Yoshinaga Y."/>
            <person name="Martin F.M."/>
            <person name="Grigoriev I.V."/>
            <person name="Hibbett D.S."/>
        </authorList>
    </citation>
    <scope>NUCLEOTIDE SEQUENCE [LARGE SCALE GENOMIC DNA]</scope>
    <source>
        <strain evidence="1 2">HHB12029</strain>
    </source>
</reference>
<accession>A0A165F4L5</accession>
<gene>
    <name evidence="1" type="ORF">EXIGLDRAFT_839251</name>
</gene>
<protein>
    <submittedName>
        <fullName evidence="1">Uncharacterized protein</fullName>
    </submittedName>
</protein>
<dbReference type="InParanoid" id="A0A165F4L5"/>
<dbReference type="Proteomes" id="UP000077266">
    <property type="component" value="Unassembled WGS sequence"/>
</dbReference>
<organism evidence="1 2">
    <name type="scientific">Exidia glandulosa HHB12029</name>
    <dbReference type="NCBI Taxonomy" id="1314781"/>
    <lineage>
        <taxon>Eukaryota</taxon>
        <taxon>Fungi</taxon>
        <taxon>Dikarya</taxon>
        <taxon>Basidiomycota</taxon>
        <taxon>Agaricomycotina</taxon>
        <taxon>Agaricomycetes</taxon>
        <taxon>Auriculariales</taxon>
        <taxon>Exidiaceae</taxon>
        <taxon>Exidia</taxon>
    </lineage>
</organism>